<dbReference type="EMBL" id="BMRE01000002">
    <property type="protein sequence ID" value="GGU21215.1"/>
    <property type="molecule type" value="Genomic_DNA"/>
</dbReference>
<evidence type="ECO:0000313" key="2">
    <source>
        <dbReference type="EMBL" id="GGU21215.1"/>
    </source>
</evidence>
<comment type="caution">
    <text evidence="2">The sequence shown here is derived from an EMBL/GenBank/DDBJ whole genome shotgun (WGS) entry which is preliminary data.</text>
</comment>
<reference evidence="3" key="1">
    <citation type="journal article" date="2019" name="Int. J. Syst. Evol. Microbiol.">
        <title>The Global Catalogue of Microorganisms (GCM) 10K type strain sequencing project: providing services to taxonomists for standard genome sequencing and annotation.</title>
        <authorList>
            <consortium name="The Broad Institute Genomics Platform"/>
            <consortium name="The Broad Institute Genome Sequencing Center for Infectious Disease"/>
            <person name="Wu L."/>
            <person name="Ma J."/>
        </authorList>
    </citation>
    <scope>NUCLEOTIDE SEQUENCE [LARGE SCALE GENOMIC DNA]</scope>
    <source>
        <strain evidence="3">JCM 3296</strain>
    </source>
</reference>
<evidence type="ECO:0000313" key="3">
    <source>
        <dbReference type="Proteomes" id="UP000649573"/>
    </source>
</evidence>
<keyword evidence="1" id="KW-0472">Membrane</keyword>
<organism evidence="2 3">
    <name type="scientific">Lentzea flava</name>
    <dbReference type="NCBI Taxonomy" id="103732"/>
    <lineage>
        <taxon>Bacteria</taxon>
        <taxon>Bacillati</taxon>
        <taxon>Actinomycetota</taxon>
        <taxon>Actinomycetes</taxon>
        <taxon>Pseudonocardiales</taxon>
        <taxon>Pseudonocardiaceae</taxon>
        <taxon>Lentzea</taxon>
    </lineage>
</organism>
<keyword evidence="3" id="KW-1185">Reference proteome</keyword>
<feature type="transmembrane region" description="Helical" evidence="1">
    <location>
        <begin position="32"/>
        <end position="57"/>
    </location>
</feature>
<evidence type="ECO:0000256" key="1">
    <source>
        <dbReference type="SAM" id="Phobius"/>
    </source>
</evidence>
<accession>A0ABQ2UCG6</accession>
<proteinExistence type="predicted"/>
<keyword evidence="1" id="KW-0812">Transmembrane</keyword>
<gene>
    <name evidence="2" type="ORF">GCM10010178_11780</name>
</gene>
<dbReference type="Proteomes" id="UP000649573">
    <property type="component" value="Unassembled WGS sequence"/>
</dbReference>
<protein>
    <submittedName>
        <fullName evidence="2">Uncharacterized protein</fullName>
    </submittedName>
</protein>
<sequence length="74" mass="8109">MQTISVCPVRQPAIAALRLYHRQLREPREDSMAPVVILVTLAGLAFLTRTVMAVLAVSSNKDASDYPKPQTSTN</sequence>
<keyword evidence="1" id="KW-1133">Transmembrane helix</keyword>
<name>A0ABQ2UCG6_9PSEU</name>